<evidence type="ECO:0000256" key="1">
    <source>
        <dbReference type="ARBA" id="ARBA00004496"/>
    </source>
</evidence>
<accession>A0A8B7NFQ3</accession>
<feature type="region of interest" description="Disordered" evidence="5">
    <location>
        <begin position="786"/>
        <end position="865"/>
    </location>
</feature>
<dbReference type="GeneID" id="108669576"/>
<keyword evidence="6" id="KW-1185">Reference proteome</keyword>
<reference evidence="7" key="1">
    <citation type="submission" date="2025-08" db="UniProtKB">
        <authorList>
            <consortium name="RefSeq"/>
        </authorList>
    </citation>
    <scope>IDENTIFICATION</scope>
    <source>
        <tissue evidence="7">Whole organism</tissue>
    </source>
</reference>
<proteinExistence type="predicted"/>
<evidence type="ECO:0000313" key="7">
    <source>
        <dbReference type="RefSeq" id="XP_018012445.2"/>
    </source>
</evidence>
<comment type="subcellular location">
    <subcellularLocation>
        <location evidence="1">Cytoplasm</location>
    </subcellularLocation>
</comment>
<feature type="compositionally biased region" description="Basic and acidic residues" evidence="5">
    <location>
        <begin position="1004"/>
        <end position="1018"/>
    </location>
</feature>
<feature type="region of interest" description="Disordered" evidence="5">
    <location>
        <begin position="938"/>
        <end position="970"/>
    </location>
</feature>
<protein>
    <submittedName>
        <fullName evidence="7">Uncharacterized protein LOC108669576 isoform X2</fullName>
    </submittedName>
</protein>
<evidence type="ECO:0000256" key="2">
    <source>
        <dbReference type="ARBA" id="ARBA00022490"/>
    </source>
</evidence>
<dbReference type="SUPFAM" id="SSF52075">
    <property type="entry name" value="Outer arm dynein light chain 1"/>
    <property type="match status" value="1"/>
</dbReference>
<feature type="compositionally biased region" description="Basic residues" evidence="5">
    <location>
        <begin position="221"/>
        <end position="232"/>
    </location>
</feature>
<feature type="compositionally biased region" description="Low complexity" evidence="5">
    <location>
        <begin position="845"/>
        <end position="862"/>
    </location>
</feature>
<dbReference type="RefSeq" id="XP_018012445.2">
    <property type="nucleotide sequence ID" value="XM_018156956.2"/>
</dbReference>
<dbReference type="PANTHER" id="PTHR15454">
    <property type="entry name" value="NISCHARIN RELATED"/>
    <property type="match status" value="1"/>
</dbReference>
<sequence length="1940" mass="211587">MATPYFYLDEDSSQDDNQSPIPHADEILNNGCGENLDTKSTRLRKKVALTAPQLDGLFYYDHHLSKQDASLEANRFQPDSSDIVNQSQHSESYNSRCSFSFAGSTVPQSSLLHLSMGASFSSQLSSTHLTHSVVRNDVSGDPAILVYWDLINELLDEQNWKRLEQLAASLRDITDLLLSDTTWLSLDFQSLSELISVFALLVLDEKLTNFNVVSEPQSPSKSKKSTGSRKLAHIPDEFKGSLPSGGASHATPSEMGNIPVTDSMEIANNLEDAGTSTGIFPISVNSENMTGGSTAAHNNVATSSVKSDMLATCSTKSTCPARMITANPADALAAAATEASDNIGLSTDNTSGLAVTPTMIKALPKNDQPISESAKKEVSFAEPRCVVLDEPVQRPVSPTGSGGSNAVLETNHEDEWKNHVISQLLIVYDLLQKVHHVRIFERHVPISLAACFGYAKHYGPSAPAASNTCSNCKTSLSSGPSTVSTSLLPYHLSPNLCQACQTRDTPGSLPTCFPFPYINLQCMRSLQSLNINRVPWHKIHGLSCHRSRRLRYIMMRRAGMTSLEQLAAHCCADQAQKQAWHHLLELDVSYNPLRTLDSSVCLFPNITALHLTHCDLTTAEGLQQMTARLTFLDLSYNKLSTVPGLSASCCQSLLTLRIVANFIVSLRGLARLESLEHLELQDNLILMSGSLAPLGCLSELRSLRLAGNPVCYVRDSRYAIVSRLHPKVNDLKIILDERRLTNDEAALVASKNWIFVRQEACVTGTDPVMSPEVVLRAQQAALPPSDSRLLPVLRPIDGPVRPKRKRSTKRTRLVEIAEPMGDEPQGDSTGVSYSSGTSPSETGIASCSSHPPSSNSASAGSPRDLRETEGVLPHQVVVEDLLLNAAPRSTTIIQSSKVPSCSRTNKPVLDKVVERTCSRKKVEEKDLRLNRNAVGTVVRSPSNCPVNPKDRIVEKNDESHGKIGISDVNGINKVSDDKRLNKINESKEDLEEDENIDKPSTAGCDEKYSNGKDPDKDGGGAAGGGSASGNSTLQSNGGHNGSCDGGNSGSERDNSEGQYQGRAGSDSYRQCTNNSVNSGLSISLASVVVKDEPGVPDDETVGPQALLLCDDQAGVNNAWVEAVVHPSQAHVSAGDGESFFRPLNSGLHDSRGNCLGIDTHAERTDECNVDKCGEVKSHVFGQYIGEQESLMAEAKGVLNWDEEQRAILSASLTKRASACERNFESPPGEITSPKNSPQNIVTDVQAFKKATQCKCLTCVMNNKTFIVGAYATEATLTDRDLHKLSSLKRSRSVLTLYPDDMTKDLQIDSEDNIWCAILNRCDNFDVASFTSNRGSSGNSRGLKARNAPPASYECRVIEYCPPFFYERRPLNAACHNSGRYYGASSPPREEDDAMDQTLHCDSRWSLRRMECVISISGRVMVETSDDCKQGFKVVFTQLRSVAVMADTRLRVTFCDPHHNVLHRTYELLPHVLQSLMKHFRLLLADSKLQFKVNDALTCQHCQHVFSSSLTVSVEGFPHALCPDCGWTTDGQQVDLHLVNATLREQQRVVCSIFPGVGPLLPICSQPCSHSLCSVAAARRSARCNSAINLQNFRDPLMRSLSVNSLTSSSFSIDQSAATLGYPSYYNRQNKKSSNGNISTGFETNLSSYPYDGLFDDPNLTCAPAHVISASLDAIAKKASCPVTAGGLSAIAHSQNRVVHRSQKLNEVNSSESFPTDRVLSKSADEQIADFIKQKLASTSPPNSLCRRNNSTHRQNHLRLSGTLGMSQQSLQNRTILMDTSMTTEPIDFGKPVSGIRASTQSLTPSPVVAPRHERVGLARAELAECQPLFQNLTDSVQVQKLSGSCTPGGRNAQQEAKVFLSKREMDKSKWNKENMRPMLGWMPNTVATIAEPNCYSEQLHASISRGGHDYELRKHSVSLLYSDDHSSVAARDVLRQRLVT</sequence>
<gene>
    <name evidence="7" type="primary">LOC108669576</name>
</gene>
<evidence type="ECO:0000256" key="4">
    <source>
        <dbReference type="ARBA" id="ARBA00022737"/>
    </source>
</evidence>
<dbReference type="Gene3D" id="3.80.10.10">
    <property type="entry name" value="Ribonuclease Inhibitor"/>
    <property type="match status" value="1"/>
</dbReference>
<keyword evidence="3" id="KW-0433">Leucine-rich repeat</keyword>
<evidence type="ECO:0000256" key="3">
    <source>
        <dbReference type="ARBA" id="ARBA00022614"/>
    </source>
</evidence>
<feature type="region of interest" description="Disordered" evidence="5">
    <location>
        <begin position="1"/>
        <end position="26"/>
    </location>
</feature>
<dbReference type="Proteomes" id="UP000694843">
    <property type="component" value="Unplaced"/>
</dbReference>
<feature type="compositionally biased region" description="Gly residues" evidence="5">
    <location>
        <begin position="1038"/>
        <end position="1048"/>
    </location>
</feature>
<dbReference type="PANTHER" id="PTHR15454:SF69">
    <property type="entry name" value="SERINE_THREONINE-PROTEIN KINASE 11-INTERACTING PROTEIN"/>
    <property type="match status" value="1"/>
</dbReference>
<feature type="compositionally biased region" description="Polar residues" evidence="5">
    <location>
        <begin position="826"/>
        <end position="843"/>
    </location>
</feature>
<dbReference type="InterPro" id="IPR001611">
    <property type="entry name" value="Leu-rich_rpt"/>
</dbReference>
<feature type="region of interest" description="Disordered" evidence="5">
    <location>
        <begin position="213"/>
        <end position="259"/>
    </location>
</feature>
<keyword evidence="4" id="KW-0677">Repeat</keyword>
<evidence type="ECO:0000313" key="6">
    <source>
        <dbReference type="Proteomes" id="UP000694843"/>
    </source>
</evidence>
<dbReference type="InterPro" id="IPR032675">
    <property type="entry name" value="LRR_dom_sf"/>
</dbReference>
<name>A0A8B7NFQ3_HYAAZ</name>
<feature type="region of interest" description="Disordered" evidence="5">
    <location>
        <begin position="984"/>
        <end position="1072"/>
    </location>
</feature>
<feature type="compositionally biased region" description="Basic and acidic residues" evidence="5">
    <location>
        <begin position="948"/>
        <end position="961"/>
    </location>
</feature>
<dbReference type="GO" id="GO:0005737">
    <property type="term" value="C:cytoplasm"/>
    <property type="evidence" value="ECO:0007669"/>
    <property type="project" value="UniProtKB-SubCell"/>
</dbReference>
<keyword evidence="2" id="KW-0963">Cytoplasm</keyword>
<feature type="compositionally biased region" description="Basic residues" evidence="5">
    <location>
        <begin position="801"/>
        <end position="811"/>
    </location>
</feature>
<organism evidence="6 7">
    <name type="scientific">Hyalella azteca</name>
    <name type="common">Amphipod</name>
    <dbReference type="NCBI Taxonomy" id="294128"/>
    <lineage>
        <taxon>Eukaryota</taxon>
        <taxon>Metazoa</taxon>
        <taxon>Ecdysozoa</taxon>
        <taxon>Arthropoda</taxon>
        <taxon>Crustacea</taxon>
        <taxon>Multicrustacea</taxon>
        <taxon>Malacostraca</taxon>
        <taxon>Eumalacostraca</taxon>
        <taxon>Peracarida</taxon>
        <taxon>Amphipoda</taxon>
        <taxon>Senticaudata</taxon>
        <taxon>Talitrida</taxon>
        <taxon>Talitroidea</taxon>
        <taxon>Hyalellidae</taxon>
        <taxon>Hyalella</taxon>
    </lineage>
</organism>
<dbReference type="PROSITE" id="PS51450">
    <property type="entry name" value="LRR"/>
    <property type="match status" value="1"/>
</dbReference>
<evidence type="ECO:0000256" key="5">
    <source>
        <dbReference type="SAM" id="MobiDB-lite"/>
    </source>
</evidence>